<feature type="transmembrane region" description="Helical" evidence="6">
    <location>
        <begin position="75"/>
        <end position="92"/>
    </location>
</feature>
<evidence type="ECO:0000256" key="1">
    <source>
        <dbReference type="ARBA" id="ARBA00004651"/>
    </source>
</evidence>
<feature type="transmembrane region" description="Helical" evidence="6">
    <location>
        <begin position="7"/>
        <end position="26"/>
    </location>
</feature>
<evidence type="ECO:0000256" key="6">
    <source>
        <dbReference type="SAM" id="Phobius"/>
    </source>
</evidence>
<feature type="transmembrane region" description="Helical" evidence="6">
    <location>
        <begin position="323"/>
        <end position="342"/>
    </location>
</feature>
<gene>
    <name evidence="7" type="ORF">SDC9_25622</name>
</gene>
<feature type="transmembrane region" description="Helical" evidence="6">
    <location>
        <begin position="267"/>
        <end position="286"/>
    </location>
</feature>
<evidence type="ECO:0000256" key="3">
    <source>
        <dbReference type="ARBA" id="ARBA00022692"/>
    </source>
</evidence>
<comment type="subcellular location">
    <subcellularLocation>
        <location evidence="1">Cell membrane</location>
        <topology evidence="1">Multi-pass membrane protein</topology>
    </subcellularLocation>
</comment>
<keyword evidence="2" id="KW-1003">Cell membrane</keyword>
<accession>A0A644UL35</accession>
<dbReference type="PANTHER" id="PTHR43652:SF2">
    <property type="entry name" value="BASIC AMINO ACID ANTIPORTER YFCC-RELATED"/>
    <property type="match status" value="1"/>
</dbReference>
<feature type="transmembrane region" description="Helical" evidence="6">
    <location>
        <begin position="167"/>
        <end position="190"/>
    </location>
</feature>
<feature type="transmembrane region" description="Helical" evidence="6">
    <location>
        <begin position="419"/>
        <end position="444"/>
    </location>
</feature>
<keyword evidence="4 6" id="KW-1133">Transmembrane helix</keyword>
<feature type="transmembrane region" description="Helical" evidence="6">
    <location>
        <begin position="298"/>
        <end position="316"/>
    </location>
</feature>
<comment type="caution">
    <text evidence="7">The sequence shown here is derived from an EMBL/GenBank/DDBJ whole genome shotgun (WGS) entry which is preliminary data.</text>
</comment>
<name>A0A644UL35_9ZZZZ</name>
<evidence type="ECO:0008006" key="8">
    <source>
        <dbReference type="Google" id="ProtNLM"/>
    </source>
</evidence>
<keyword evidence="3 6" id="KW-0812">Transmembrane</keyword>
<dbReference type="Pfam" id="PF03606">
    <property type="entry name" value="DcuC"/>
    <property type="match status" value="2"/>
</dbReference>
<evidence type="ECO:0000313" key="7">
    <source>
        <dbReference type="EMBL" id="MPL79738.1"/>
    </source>
</evidence>
<organism evidence="7">
    <name type="scientific">bioreactor metagenome</name>
    <dbReference type="NCBI Taxonomy" id="1076179"/>
    <lineage>
        <taxon>unclassified sequences</taxon>
        <taxon>metagenomes</taxon>
        <taxon>ecological metagenomes</taxon>
    </lineage>
</organism>
<dbReference type="EMBL" id="VSSQ01000130">
    <property type="protein sequence ID" value="MPL79738.1"/>
    <property type="molecule type" value="Genomic_DNA"/>
</dbReference>
<feature type="transmembrane region" description="Helical" evidence="6">
    <location>
        <begin position="348"/>
        <end position="365"/>
    </location>
</feature>
<feature type="transmembrane region" description="Helical" evidence="6">
    <location>
        <begin position="509"/>
        <end position="529"/>
    </location>
</feature>
<evidence type="ECO:0000256" key="4">
    <source>
        <dbReference type="ARBA" id="ARBA00022989"/>
    </source>
</evidence>
<protein>
    <recommendedName>
        <fullName evidence="8">YfcC family protein</fullName>
    </recommendedName>
</protein>
<sequence>MFKKVPHTYVIIFGLIVLAAIATWFVPAGEFLREKQITESGKVINGVVNGSYHRVDQAPQTWQVMSAFFKGFQKAPAIIAFLLILGGAFWILNETKAIDMGVQSFLNYSNRLERFRFLRWIGVNNLIIILIMVMFSSFGAIFGMSEETIAFVIIFVPLAISMGYDSIVGVCMCFLAAGLGFAGCVLNPFTLGIAQDIAGIKMFSGIEYRLVMWFIITGLGIAYVLWYAKKVKKNPSKSIMFEEDNYWRENHDSAQKLEASKANKGTWLSYFISSATIIAYSFYVGLNPQMFKGGLSTYILLLVLAIVFIASGYKMLKKSVQMFCLLILIFTIIYLIVGVMIFEWDFVHIAALFFTMAIVTGMAMGKDASDISKLFIAGAKDMLSAALVVGLASGIIVILEDGKIIDTFLNSVATSINGSGPVGALSLMYGFQSILNAIITSGTAKAAMLMPMFREIALMTDIPLQSAVTAFHIGDGFTNLITPTSGVLIAVLGLAKIPYAKWVKWSWKFILAMVILGWILLLPTVLIPLPGF</sequence>
<reference evidence="7" key="1">
    <citation type="submission" date="2019-08" db="EMBL/GenBank/DDBJ databases">
        <authorList>
            <person name="Kucharzyk K."/>
            <person name="Murdoch R.W."/>
            <person name="Higgins S."/>
            <person name="Loffler F."/>
        </authorList>
    </citation>
    <scope>NUCLEOTIDE SEQUENCE</scope>
</reference>
<dbReference type="PANTHER" id="PTHR43652">
    <property type="entry name" value="BASIC AMINO ACID ANTIPORTER YFCC-RELATED"/>
    <property type="match status" value="1"/>
</dbReference>
<evidence type="ECO:0000256" key="2">
    <source>
        <dbReference type="ARBA" id="ARBA00022475"/>
    </source>
</evidence>
<evidence type="ECO:0000256" key="5">
    <source>
        <dbReference type="ARBA" id="ARBA00023136"/>
    </source>
</evidence>
<feature type="transmembrane region" description="Helical" evidence="6">
    <location>
        <begin position="377"/>
        <end position="399"/>
    </location>
</feature>
<keyword evidence="5 6" id="KW-0472">Membrane</keyword>
<feature type="transmembrane region" description="Helical" evidence="6">
    <location>
        <begin position="210"/>
        <end position="228"/>
    </location>
</feature>
<dbReference type="InterPro" id="IPR018385">
    <property type="entry name" value="C4_dicarb_anaerob_car-like"/>
</dbReference>
<dbReference type="InterPro" id="IPR051679">
    <property type="entry name" value="DASS-Related_Transporters"/>
</dbReference>
<dbReference type="GO" id="GO:0005886">
    <property type="term" value="C:plasma membrane"/>
    <property type="evidence" value="ECO:0007669"/>
    <property type="project" value="UniProtKB-SubCell"/>
</dbReference>
<feature type="transmembrane region" description="Helical" evidence="6">
    <location>
        <begin position="141"/>
        <end position="160"/>
    </location>
</feature>
<dbReference type="AlphaFoldDB" id="A0A644UL35"/>
<proteinExistence type="predicted"/>
<feature type="transmembrane region" description="Helical" evidence="6">
    <location>
        <begin position="117"/>
        <end position="135"/>
    </location>
</feature>